<comment type="subcellular location">
    <subcellularLocation>
        <location evidence="1">Membrane</location>
        <topology evidence="1">Multi-pass membrane protein</topology>
    </subcellularLocation>
</comment>
<evidence type="ECO:0000256" key="2">
    <source>
        <dbReference type="ARBA" id="ARBA00006528"/>
    </source>
</evidence>
<name>A0A7R8CCK4_LEPSM</name>
<dbReference type="GO" id="GO:0015293">
    <property type="term" value="F:symporter activity"/>
    <property type="evidence" value="ECO:0007669"/>
    <property type="project" value="UniProtKB-KW"/>
</dbReference>
<gene>
    <name evidence="7" type="ORF">LSAA_1940</name>
</gene>
<evidence type="ECO:0000256" key="4">
    <source>
        <dbReference type="ARBA" id="ARBA00022847"/>
    </source>
</evidence>
<comment type="similarity">
    <text evidence="2">Belongs to the bile acid:sodium symporter (BASS) (TC 2.A.28) family.</text>
</comment>
<evidence type="ECO:0000256" key="1">
    <source>
        <dbReference type="ARBA" id="ARBA00004141"/>
    </source>
</evidence>
<dbReference type="PANTHER" id="PTHR10361:SF28">
    <property type="entry name" value="P3 PROTEIN-RELATED"/>
    <property type="match status" value="1"/>
</dbReference>
<dbReference type="InterPro" id="IPR004710">
    <property type="entry name" value="Bilac:Na_transpt"/>
</dbReference>
<evidence type="ECO:0000313" key="8">
    <source>
        <dbReference type="Proteomes" id="UP000675881"/>
    </source>
</evidence>
<keyword evidence="4" id="KW-0813">Transport</keyword>
<keyword evidence="3" id="KW-0812">Transmembrane</keyword>
<keyword evidence="4" id="KW-0769">Symport</keyword>
<protein>
    <submittedName>
        <fullName evidence="7">SLC10A3_5</fullName>
    </submittedName>
</protein>
<dbReference type="AlphaFoldDB" id="A0A7R8CCK4"/>
<dbReference type="Gene3D" id="1.20.1530.20">
    <property type="match status" value="2"/>
</dbReference>
<evidence type="ECO:0000256" key="6">
    <source>
        <dbReference type="ARBA" id="ARBA00023136"/>
    </source>
</evidence>
<dbReference type="Proteomes" id="UP000675881">
    <property type="component" value="Chromosome 1"/>
</dbReference>
<evidence type="ECO:0000256" key="3">
    <source>
        <dbReference type="ARBA" id="ARBA00022692"/>
    </source>
</evidence>
<dbReference type="EMBL" id="HG994580">
    <property type="protein sequence ID" value="CAF2770185.1"/>
    <property type="molecule type" value="Genomic_DNA"/>
</dbReference>
<keyword evidence="6" id="KW-0472">Membrane</keyword>
<evidence type="ECO:0000256" key="5">
    <source>
        <dbReference type="ARBA" id="ARBA00022989"/>
    </source>
</evidence>
<keyword evidence="8" id="KW-1185">Reference proteome</keyword>
<dbReference type="PANTHER" id="PTHR10361">
    <property type="entry name" value="SODIUM-BILE ACID COTRANSPORTER"/>
    <property type="match status" value="1"/>
</dbReference>
<reference evidence="7" key="1">
    <citation type="submission" date="2021-02" db="EMBL/GenBank/DDBJ databases">
        <authorList>
            <person name="Bekaert M."/>
        </authorList>
    </citation>
    <scope>NUCLEOTIDE SEQUENCE</scope>
    <source>
        <strain evidence="7">IoA-00</strain>
    </source>
</reference>
<accession>A0A7R8CCK4</accession>
<evidence type="ECO:0000313" key="7">
    <source>
        <dbReference type="EMBL" id="CAF2770185.1"/>
    </source>
</evidence>
<proteinExistence type="inferred from homology"/>
<keyword evidence="5" id="KW-1133">Transmembrane helix</keyword>
<sequence>MKLTEYDSTELKATCVNCPPELKELTLSTSSKKVAWISAVEGSDIYHQKRSLLESDYDQSVVVPLREGQVGNWTIAFNVTADFLGFSKIKASLSPSSLVPSSTLKMSVLRRPTVASRIFTSSVAILISLAYINMGCAMDLDVVKSNLKSPVGPIIGFLSQFIAMPLISFALGFVFVDSAPLRLGLFVTGVSPGGGASNIWTLMLGGSLDLSLTMTTISTLSAFFMMPLWLFTLGQFILTKLTSRYKNKGSKSIKVYVWCVGMALPWFGFMFGWIVSILCDRKMEDKIAIAIETGIQNTGVSIFILWFTLDRPLGDLAAVIPVGAAMMTPIPLLCGLIFLKIKSTFCAKSTEYTSGNIEDGSFTRDGKAALSTVSSIVKLSALDNRNLEPLA</sequence>
<dbReference type="GO" id="GO:0016020">
    <property type="term" value="C:membrane"/>
    <property type="evidence" value="ECO:0007669"/>
    <property type="project" value="UniProtKB-SubCell"/>
</dbReference>
<dbReference type="InterPro" id="IPR002657">
    <property type="entry name" value="BilAc:Na_symport/Acr3"/>
</dbReference>
<organism evidence="7 8">
    <name type="scientific">Lepeophtheirus salmonis</name>
    <name type="common">Salmon louse</name>
    <name type="synonym">Caligus salmonis</name>
    <dbReference type="NCBI Taxonomy" id="72036"/>
    <lineage>
        <taxon>Eukaryota</taxon>
        <taxon>Metazoa</taxon>
        <taxon>Ecdysozoa</taxon>
        <taxon>Arthropoda</taxon>
        <taxon>Crustacea</taxon>
        <taxon>Multicrustacea</taxon>
        <taxon>Hexanauplia</taxon>
        <taxon>Copepoda</taxon>
        <taxon>Siphonostomatoida</taxon>
        <taxon>Caligidae</taxon>
        <taxon>Lepeophtheirus</taxon>
    </lineage>
</organism>
<dbReference type="OrthoDB" id="203097at2759"/>
<dbReference type="Pfam" id="PF01758">
    <property type="entry name" value="SBF"/>
    <property type="match status" value="1"/>
</dbReference>
<dbReference type="InterPro" id="IPR038770">
    <property type="entry name" value="Na+/solute_symporter_sf"/>
</dbReference>